<protein>
    <submittedName>
        <fullName evidence="1">Uncharacterized protein</fullName>
    </submittedName>
</protein>
<dbReference type="OrthoDB" id="3801272at2759"/>
<accession>A0A6A5V2K5</accession>
<proteinExistence type="predicted"/>
<gene>
    <name evidence="1" type="ORF">BU23DRAFT_658950</name>
</gene>
<name>A0A6A5V2K5_9PLEO</name>
<reference evidence="1" key="1">
    <citation type="journal article" date="2020" name="Stud. Mycol.">
        <title>101 Dothideomycetes genomes: a test case for predicting lifestyles and emergence of pathogens.</title>
        <authorList>
            <person name="Haridas S."/>
            <person name="Albert R."/>
            <person name="Binder M."/>
            <person name="Bloem J."/>
            <person name="Labutti K."/>
            <person name="Salamov A."/>
            <person name="Andreopoulos B."/>
            <person name="Baker S."/>
            <person name="Barry K."/>
            <person name="Bills G."/>
            <person name="Bluhm B."/>
            <person name="Cannon C."/>
            <person name="Castanera R."/>
            <person name="Culley D."/>
            <person name="Daum C."/>
            <person name="Ezra D."/>
            <person name="Gonzalez J."/>
            <person name="Henrissat B."/>
            <person name="Kuo A."/>
            <person name="Liang C."/>
            <person name="Lipzen A."/>
            <person name="Lutzoni F."/>
            <person name="Magnuson J."/>
            <person name="Mondo S."/>
            <person name="Nolan M."/>
            <person name="Ohm R."/>
            <person name="Pangilinan J."/>
            <person name="Park H.-J."/>
            <person name="Ramirez L."/>
            <person name="Alfaro M."/>
            <person name="Sun H."/>
            <person name="Tritt A."/>
            <person name="Yoshinaga Y."/>
            <person name="Zwiers L.-H."/>
            <person name="Turgeon B."/>
            <person name="Goodwin S."/>
            <person name="Spatafora J."/>
            <person name="Crous P."/>
            <person name="Grigoriev I."/>
        </authorList>
    </citation>
    <scope>NUCLEOTIDE SEQUENCE</scope>
    <source>
        <strain evidence="1">CBS 107.79</strain>
    </source>
</reference>
<organism evidence="1 2">
    <name type="scientific">Bimuria novae-zelandiae CBS 107.79</name>
    <dbReference type="NCBI Taxonomy" id="1447943"/>
    <lineage>
        <taxon>Eukaryota</taxon>
        <taxon>Fungi</taxon>
        <taxon>Dikarya</taxon>
        <taxon>Ascomycota</taxon>
        <taxon>Pezizomycotina</taxon>
        <taxon>Dothideomycetes</taxon>
        <taxon>Pleosporomycetidae</taxon>
        <taxon>Pleosporales</taxon>
        <taxon>Massarineae</taxon>
        <taxon>Didymosphaeriaceae</taxon>
        <taxon>Bimuria</taxon>
    </lineage>
</organism>
<evidence type="ECO:0000313" key="1">
    <source>
        <dbReference type="EMBL" id="KAF1967537.1"/>
    </source>
</evidence>
<dbReference type="AlphaFoldDB" id="A0A6A5V2K5"/>
<dbReference type="Proteomes" id="UP000800036">
    <property type="component" value="Unassembled WGS sequence"/>
</dbReference>
<keyword evidence="2" id="KW-1185">Reference proteome</keyword>
<evidence type="ECO:0000313" key="2">
    <source>
        <dbReference type="Proteomes" id="UP000800036"/>
    </source>
</evidence>
<sequence>MRSSRVSSNHFATIWTGTPGNGFTTRQILQSTGLPEKMLASLTDYSRNSDPETPVWDPRRESLWVRPDITDFSGPRQWLELSQIVINPLLEVLFHDSDRLSEKFAKLEITLPDHPTHSLVDPSRLSNELLDLVRPMYATQPLYKALGIYCLDNRPMHPLWVREFKVSLAPIGSVRNANGITVGELLDALDQSVNECREICVDSALRLKQNVKISHWIDDIRHCQWASRLLVALDSVAMDHTNMDLAAHVSRMLYMTQSTNRAERQGDWVGKDLMDFRKSEIGRHPITWEKHHIYCRTWLNDVDGIHQTRLDAWVKKRRHGRGIYLALLYKIKLLRWNESVSSDALYLFPTYDGHVNRVLWSKKTYLNQCCPAVSLGENIDRHHSSLVKYKKTNYISAQWFIIQL</sequence>
<dbReference type="EMBL" id="ML976731">
    <property type="protein sequence ID" value="KAF1967537.1"/>
    <property type="molecule type" value="Genomic_DNA"/>
</dbReference>